<sequence>MRRPTATRRRAQSESEEEDAGSSGDEHYQSSREGPSDVDVRREELTKKYGEQVAALVVDKRMKAEQVEGVLGWSFKFARVLIGVENRHQVITRSGVIQKVFEAEKGTRPLMKWQTILPFLQAILHDTFGLELVALPKKNTTTTTTNKKQKRTNGQAQAETSSSQVSYILVNIIPEEMKDIISKIFEAGIQESKSVADLEVADSVGKIVVPSPVTDTVESGFKALIICIIALHENHITKNELFQILEEQFKISTHQTTVYDFLSRCNMDEFMSLMDRQEYIVQSVTKSANARNQTGDFVEYSLGRRAVAEFGKAEMMRFIEGIYGESWDEDNVKAAEFTFLQVFKETAPSPDTVV</sequence>
<dbReference type="InterPro" id="IPR002190">
    <property type="entry name" value="MHD_dom"/>
</dbReference>
<protein>
    <recommendedName>
        <fullName evidence="2">MAGE domain-containing protein</fullName>
    </recommendedName>
</protein>
<reference evidence="3" key="1">
    <citation type="submission" date="2013-12" db="EMBL/GenBank/DDBJ databases">
        <authorList>
            <person name="Genoscope - CEA"/>
        </authorList>
    </citation>
    <scope>NUCLEOTIDE SEQUENCE</scope>
    <source>
        <strain evidence="3">CBS 1993</strain>
    </source>
</reference>
<evidence type="ECO:0000259" key="2">
    <source>
        <dbReference type="SMART" id="SM01373"/>
    </source>
</evidence>
<feature type="domain" description="MAGE" evidence="2">
    <location>
        <begin position="77"/>
        <end position="315"/>
    </location>
</feature>
<dbReference type="EMBL" id="HG793126">
    <property type="protein sequence ID" value="CDK26180.1"/>
    <property type="molecule type" value="Genomic_DNA"/>
</dbReference>
<dbReference type="Gene3D" id="1.10.10.1210">
    <property type="entry name" value="MAGE homology domain, winged helix WH2 motif"/>
    <property type="match status" value="1"/>
</dbReference>
<reference evidence="3" key="2">
    <citation type="submission" date="2014-02" db="EMBL/GenBank/DDBJ databases">
        <title>Complete DNA sequence of /Kuraishia capsulata/ illustrates novel genomic features among budding yeasts (/Saccharomycotina/).</title>
        <authorList>
            <person name="Morales L."/>
            <person name="Noel B."/>
            <person name="Porcel B."/>
            <person name="Marcet-Houben M."/>
            <person name="Hullo M-F."/>
            <person name="Sacerdot C."/>
            <person name="Tekaia F."/>
            <person name="Leh-Louis V."/>
            <person name="Despons L."/>
            <person name="Khanna V."/>
            <person name="Aury J-M."/>
            <person name="Barbe V."/>
            <person name="Couloux A."/>
            <person name="Labadie K."/>
            <person name="Pelletier E."/>
            <person name="Souciet J-L."/>
            <person name="Boekhout T."/>
            <person name="Gabaldon T."/>
            <person name="Wincker P."/>
            <person name="Dujon B."/>
        </authorList>
    </citation>
    <scope>NUCLEOTIDE SEQUENCE</scope>
    <source>
        <strain evidence="3">CBS 1993</strain>
    </source>
</reference>
<gene>
    <name evidence="3" type="ORF">KUCA_T00002151001</name>
</gene>
<dbReference type="GeneID" id="34519576"/>
<dbReference type="OrthoDB" id="205198at2759"/>
<dbReference type="Pfam" id="PF01454">
    <property type="entry name" value="MAGE"/>
    <property type="match status" value="1"/>
</dbReference>
<dbReference type="AlphaFoldDB" id="W6MVA9"/>
<accession>W6MVA9</accession>
<evidence type="ECO:0000256" key="1">
    <source>
        <dbReference type="SAM" id="MobiDB-lite"/>
    </source>
</evidence>
<dbReference type="RefSeq" id="XP_022458188.1">
    <property type="nucleotide sequence ID" value="XM_022604403.1"/>
</dbReference>
<feature type="compositionally biased region" description="Basic residues" evidence="1">
    <location>
        <begin position="1"/>
        <end position="10"/>
    </location>
</feature>
<organism evidence="3 4">
    <name type="scientific">Kuraishia capsulata CBS 1993</name>
    <dbReference type="NCBI Taxonomy" id="1382522"/>
    <lineage>
        <taxon>Eukaryota</taxon>
        <taxon>Fungi</taxon>
        <taxon>Dikarya</taxon>
        <taxon>Ascomycota</taxon>
        <taxon>Saccharomycotina</taxon>
        <taxon>Pichiomycetes</taxon>
        <taxon>Pichiales</taxon>
        <taxon>Pichiaceae</taxon>
        <taxon>Kuraishia</taxon>
    </lineage>
</organism>
<proteinExistence type="predicted"/>
<keyword evidence="4" id="KW-1185">Reference proteome</keyword>
<dbReference type="InterPro" id="IPR041899">
    <property type="entry name" value="MAGE_WH2"/>
</dbReference>
<dbReference type="SMART" id="SM01373">
    <property type="entry name" value="MAGE"/>
    <property type="match status" value="1"/>
</dbReference>
<evidence type="ECO:0000313" key="4">
    <source>
        <dbReference type="Proteomes" id="UP000019384"/>
    </source>
</evidence>
<dbReference type="STRING" id="1382522.W6MVA9"/>
<dbReference type="Proteomes" id="UP000019384">
    <property type="component" value="Unassembled WGS sequence"/>
</dbReference>
<evidence type="ECO:0000313" key="3">
    <source>
        <dbReference type="EMBL" id="CDK26180.1"/>
    </source>
</evidence>
<name>W6MVA9_9ASCO</name>
<dbReference type="HOGENOM" id="CLU_783173_0_0_1"/>
<feature type="compositionally biased region" description="Basic and acidic residues" evidence="1">
    <location>
        <begin position="24"/>
        <end position="39"/>
    </location>
</feature>
<feature type="region of interest" description="Disordered" evidence="1">
    <location>
        <begin position="1"/>
        <end position="39"/>
    </location>
</feature>